<dbReference type="Ensembl" id="ENSCCAT00000033539.1">
    <property type="protein sequence ID" value="ENSCCAP00000016090.1"/>
    <property type="gene ID" value="ENSCCAG00000025838.1"/>
</dbReference>
<reference evidence="1" key="2">
    <citation type="submission" date="2025-09" db="UniProtKB">
        <authorList>
            <consortium name="Ensembl"/>
        </authorList>
    </citation>
    <scope>IDENTIFICATION</scope>
</reference>
<name>A0A2K5QJR1_CEBIM</name>
<protein>
    <submittedName>
        <fullName evidence="1">Uncharacterized protein</fullName>
    </submittedName>
</protein>
<dbReference type="GeneTree" id="ENSGT00910000147189"/>
<reference evidence="1" key="1">
    <citation type="submission" date="2025-08" db="UniProtKB">
        <authorList>
            <consortium name="Ensembl"/>
        </authorList>
    </citation>
    <scope>IDENTIFICATION</scope>
</reference>
<evidence type="ECO:0000313" key="1">
    <source>
        <dbReference type="Ensembl" id="ENSCCAP00000016090.1"/>
    </source>
</evidence>
<dbReference type="OMA" id="VCCSEEY"/>
<accession>A0A2K5QJR1</accession>
<proteinExistence type="predicted"/>
<evidence type="ECO:0000313" key="2">
    <source>
        <dbReference type="Proteomes" id="UP000233040"/>
    </source>
</evidence>
<sequence length="101" mass="11213">MSLKNCKGYLRLPQLKRWVLNLLSPCFSNQAVRTLLSLRCLLLAANSAAFCCSEEYGALEGSVPFKNKNHCPGGPHKRTRGFFKIPATVPSHRHSQNPSDS</sequence>
<keyword evidence="2" id="KW-1185">Reference proteome</keyword>
<dbReference type="AlphaFoldDB" id="A0A2K5QJR1"/>
<dbReference type="Proteomes" id="UP000233040">
    <property type="component" value="Unassembled WGS sequence"/>
</dbReference>
<organism evidence="1 2">
    <name type="scientific">Cebus imitator</name>
    <name type="common">Panamanian white-faced capuchin</name>
    <name type="synonym">Cebus capucinus imitator</name>
    <dbReference type="NCBI Taxonomy" id="2715852"/>
    <lineage>
        <taxon>Eukaryota</taxon>
        <taxon>Metazoa</taxon>
        <taxon>Chordata</taxon>
        <taxon>Craniata</taxon>
        <taxon>Vertebrata</taxon>
        <taxon>Euteleostomi</taxon>
        <taxon>Mammalia</taxon>
        <taxon>Eutheria</taxon>
        <taxon>Euarchontoglires</taxon>
        <taxon>Primates</taxon>
        <taxon>Haplorrhini</taxon>
        <taxon>Platyrrhini</taxon>
        <taxon>Cebidae</taxon>
        <taxon>Cebinae</taxon>
        <taxon>Cebus</taxon>
    </lineage>
</organism>